<dbReference type="Pfam" id="PF04977">
    <property type="entry name" value="DivIC"/>
    <property type="match status" value="1"/>
</dbReference>
<proteinExistence type="predicted"/>
<feature type="compositionally biased region" description="Acidic residues" evidence="2">
    <location>
        <begin position="165"/>
        <end position="175"/>
    </location>
</feature>
<keyword evidence="3" id="KW-0472">Membrane</keyword>
<evidence type="ECO:0000256" key="1">
    <source>
        <dbReference type="SAM" id="Coils"/>
    </source>
</evidence>
<evidence type="ECO:0000256" key="2">
    <source>
        <dbReference type="SAM" id="MobiDB-lite"/>
    </source>
</evidence>
<evidence type="ECO:0000313" key="5">
    <source>
        <dbReference type="Proteomes" id="UP001146469"/>
    </source>
</evidence>
<dbReference type="InterPro" id="IPR007060">
    <property type="entry name" value="FtsL/DivIC"/>
</dbReference>
<dbReference type="Proteomes" id="UP001146469">
    <property type="component" value="Unassembled WGS sequence"/>
</dbReference>
<comment type="caution">
    <text evidence="4">The sequence shown here is derived from an EMBL/GenBank/DDBJ whole genome shotgun (WGS) entry which is preliminary data.</text>
</comment>
<keyword evidence="3" id="KW-0812">Transmembrane</keyword>
<gene>
    <name evidence="4" type="ORF">L8V00_04750</name>
</gene>
<organism evidence="4 5">
    <name type="scientific">Corynebacterium evansiae</name>
    <dbReference type="NCBI Taxonomy" id="2913499"/>
    <lineage>
        <taxon>Bacteria</taxon>
        <taxon>Bacillati</taxon>
        <taxon>Actinomycetota</taxon>
        <taxon>Actinomycetes</taxon>
        <taxon>Mycobacteriales</taxon>
        <taxon>Corynebacteriaceae</taxon>
        <taxon>Corynebacterium</taxon>
    </lineage>
</organism>
<feature type="compositionally biased region" description="Basic and acidic residues" evidence="2">
    <location>
        <begin position="1"/>
        <end position="47"/>
    </location>
</feature>
<feature type="coiled-coil region" evidence="1">
    <location>
        <begin position="95"/>
        <end position="132"/>
    </location>
</feature>
<keyword evidence="3" id="KW-1133">Transmembrane helix</keyword>
<feature type="transmembrane region" description="Helical" evidence="3">
    <location>
        <begin position="75"/>
        <end position="95"/>
    </location>
</feature>
<evidence type="ECO:0000313" key="4">
    <source>
        <dbReference type="EMBL" id="MCZ9289518.1"/>
    </source>
</evidence>
<evidence type="ECO:0000256" key="3">
    <source>
        <dbReference type="SAM" id="Phobius"/>
    </source>
</evidence>
<sequence length="245" mass="27476">MSKSTKGEPDKEPEDQPRADVASEKEGPENSRPESAHLPRARSIERRERRRARAQTAPKRMARSFVEVPKNMSPTTWLVTLVLVIFLAVSIANPLRNYFEQRAELAQLNQKIEAQEKEKAELTSELNRYRDEDFIKEQARTRLGLIEPGESAFRIISPKIHADELGTETDEESQGEGDGNRDWYAQLWDAISTPEEELKEGDPATEDHKLPTVPEEKPEQEQPAAPAPEEQPAAPEGAPAPAPGN</sequence>
<protein>
    <submittedName>
        <fullName evidence="4">Septum formation initiator family protein</fullName>
    </submittedName>
</protein>
<dbReference type="RefSeq" id="WP_269944343.1">
    <property type="nucleotide sequence ID" value="NZ_JAKMUT010000003.1"/>
</dbReference>
<keyword evidence="1" id="KW-0175">Coiled coil</keyword>
<feature type="compositionally biased region" description="Basic and acidic residues" evidence="2">
    <location>
        <begin position="200"/>
        <end position="220"/>
    </location>
</feature>
<feature type="region of interest" description="Disordered" evidence="2">
    <location>
        <begin position="1"/>
        <end position="61"/>
    </location>
</feature>
<reference evidence="4" key="1">
    <citation type="submission" date="2022-02" db="EMBL/GenBank/DDBJ databases">
        <title>Corynebacterium sp. from urogenital microbiome.</title>
        <authorList>
            <person name="Cappelli E.A."/>
            <person name="Ribeiro T.G."/>
            <person name="Peixe L."/>
        </authorList>
    </citation>
    <scope>NUCLEOTIDE SEQUENCE</scope>
    <source>
        <strain evidence="4">C8Ua_174</strain>
    </source>
</reference>
<feature type="compositionally biased region" description="Low complexity" evidence="2">
    <location>
        <begin position="221"/>
        <end position="237"/>
    </location>
</feature>
<name>A0A9X3RGC5_9CORY</name>
<feature type="region of interest" description="Disordered" evidence="2">
    <location>
        <begin position="186"/>
        <end position="245"/>
    </location>
</feature>
<dbReference type="AlphaFoldDB" id="A0A9X3RGC5"/>
<feature type="region of interest" description="Disordered" evidence="2">
    <location>
        <begin position="162"/>
        <end position="181"/>
    </location>
</feature>
<dbReference type="EMBL" id="JAKMUT010000003">
    <property type="protein sequence ID" value="MCZ9289518.1"/>
    <property type="molecule type" value="Genomic_DNA"/>
</dbReference>
<accession>A0A9X3RGC5</accession>
<keyword evidence="5" id="KW-1185">Reference proteome</keyword>